<comment type="caution">
    <text evidence="4">The sequence shown here is derived from an EMBL/GenBank/DDBJ whole genome shotgun (WGS) entry which is preliminary data.</text>
</comment>
<accession>L8JP48</accession>
<keyword evidence="2" id="KW-0472">Membrane</keyword>
<keyword evidence="2" id="KW-1133">Transmembrane helix</keyword>
<dbReference type="PANTHER" id="PTHR30576:SF8">
    <property type="entry name" value="UNDECAPRENYL-PHOSPHATE GALACTOSE PHOSPHOTRANSFERASE"/>
    <property type="match status" value="1"/>
</dbReference>
<dbReference type="eggNOG" id="COG2148">
    <property type="taxonomic scope" value="Bacteria"/>
</dbReference>
<evidence type="ECO:0000259" key="3">
    <source>
        <dbReference type="Pfam" id="PF02397"/>
    </source>
</evidence>
<dbReference type="PATRIC" id="fig|1237149.3.peg.3356"/>
<name>L8JP48_9BACT</name>
<protein>
    <submittedName>
        <fullName evidence="4">Lipid carrier: UDP-N-acetylgalactosaminyltransferase</fullName>
    </submittedName>
</protein>
<keyword evidence="2" id="KW-0812">Transmembrane</keyword>
<dbReference type="GO" id="GO:0016780">
    <property type="term" value="F:phosphotransferase activity, for other substituted phosphate groups"/>
    <property type="evidence" value="ECO:0007669"/>
    <property type="project" value="TreeGrafter"/>
</dbReference>
<evidence type="ECO:0000256" key="1">
    <source>
        <dbReference type="ARBA" id="ARBA00006464"/>
    </source>
</evidence>
<feature type="domain" description="Bacterial sugar transferase" evidence="3">
    <location>
        <begin position="6"/>
        <end position="184"/>
    </location>
</feature>
<dbReference type="InterPro" id="IPR003362">
    <property type="entry name" value="Bact_transf"/>
</dbReference>
<dbReference type="STRING" id="1237149.C900_03596"/>
<feature type="transmembrane region" description="Helical" evidence="2">
    <location>
        <begin position="12"/>
        <end position="35"/>
    </location>
</feature>
<keyword evidence="4" id="KW-0808">Transferase</keyword>
<gene>
    <name evidence="4" type="ORF">C900_03596</name>
</gene>
<reference evidence="4 5" key="1">
    <citation type="submission" date="2012-12" db="EMBL/GenBank/DDBJ databases">
        <title>Genome assembly of Fulvivirga imtechensis AK7.</title>
        <authorList>
            <person name="Nupur N."/>
            <person name="Khatri I."/>
            <person name="Kumar R."/>
            <person name="Subramanian S."/>
            <person name="Pinnaka A."/>
        </authorList>
    </citation>
    <scope>NUCLEOTIDE SEQUENCE [LARGE SCALE GENOMIC DNA]</scope>
    <source>
        <strain evidence="4 5">AK7</strain>
    </source>
</reference>
<dbReference type="PANTHER" id="PTHR30576">
    <property type="entry name" value="COLANIC BIOSYNTHESIS UDP-GLUCOSE LIPID CARRIER TRANSFERASE"/>
    <property type="match status" value="1"/>
</dbReference>
<comment type="similarity">
    <text evidence="1">Belongs to the bacterial sugar transferase family.</text>
</comment>
<dbReference type="EMBL" id="AMZN01000051">
    <property type="protein sequence ID" value="ELR70615.1"/>
    <property type="molecule type" value="Genomic_DNA"/>
</dbReference>
<evidence type="ECO:0000256" key="2">
    <source>
        <dbReference type="SAM" id="Phobius"/>
    </source>
</evidence>
<keyword evidence="5" id="KW-1185">Reference proteome</keyword>
<organism evidence="4 5">
    <name type="scientific">Fulvivirga imtechensis AK7</name>
    <dbReference type="NCBI Taxonomy" id="1237149"/>
    <lineage>
        <taxon>Bacteria</taxon>
        <taxon>Pseudomonadati</taxon>
        <taxon>Bacteroidota</taxon>
        <taxon>Cytophagia</taxon>
        <taxon>Cytophagales</taxon>
        <taxon>Fulvivirgaceae</taxon>
        <taxon>Fulvivirga</taxon>
    </lineage>
</organism>
<proteinExistence type="inferred from homology"/>
<sequence length="211" mass="24519">MYRMFKHIADKIVAFIALLALSPIFLICCVLLGIFNKNGLKGVFFIQPRPGENERVFKLFKFKTMTDERDEYGNLLPDEQRLTWVGRIIRKTSIDEIPQLLNILKGEMSFIGPRPLLLEYLPLYSDEQRRRHDVRPGISGWAQVNGRNAISWEKKFELDVWYVDHQSFWLDLKILFLTLIKVLKAEGISGENVATMEKFKGSQHSTIKTSN</sequence>
<evidence type="ECO:0000313" key="5">
    <source>
        <dbReference type="Proteomes" id="UP000011135"/>
    </source>
</evidence>
<evidence type="ECO:0000313" key="4">
    <source>
        <dbReference type="EMBL" id="ELR70615.1"/>
    </source>
</evidence>
<dbReference type="Proteomes" id="UP000011135">
    <property type="component" value="Unassembled WGS sequence"/>
</dbReference>
<dbReference type="OrthoDB" id="9808602at2"/>
<dbReference type="Pfam" id="PF02397">
    <property type="entry name" value="Bac_transf"/>
    <property type="match status" value="1"/>
</dbReference>
<dbReference type="AlphaFoldDB" id="L8JP48"/>